<dbReference type="RefSeq" id="XP_002773233.1">
    <property type="nucleotide sequence ID" value="XM_002773187.1"/>
</dbReference>
<organism evidence="2">
    <name type="scientific">Perkinsus marinus (strain ATCC 50983 / TXsc)</name>
    <dbReference type="NCBI Taxonomy" id="423536"/>
    <lineage>
        <taxon>Eukaryota</taxon>
        <taxon>Sar</taxon>
        <taxon>Alveolata</taxon>
        <taxon>Perkinsozoa</taxon>
        <taxon>Perkinsea</taxon>
        <taxon>Perkinsida</taxon>
        <taxon>Perkinsidae</taxon>
        <taxon>Perkinsus</taxon>
    </lineage>
</organism>
<protein>
    <submittedName>
        <fullName evidence="1">Uncharacterized protein</fullName>
    </submittedName>
</protein>
<proteinExistence type="predicted"/>
<reference evidence="1 2" key="1">
    <citation type="submission" date="2008-07" db="EMBL/GenBank/DDBJ databases">
        <authorList>
            <person name="El-Sayed N."/>
            <person name="Caler E."/>
            <person name="Inman J."/>
            <person name="Amedeo P."/>
            <person name="Hass B."/>
            <person name="Wortman J."/>
        </authorList>
    </citation>
    <scope>NUCLEOTIDE SEQUENCE [LARGE SCALE GENOMIC DNA]</scope>
    <source>
        <strain evidence="2">ATCC 50983 / TXsc</strain>
    </source>
</reference>
<dbReference type="EMBL" id="GG681070">
    <property type="protein sequence ID" value="EER05049.1"/>
    <property type="molecule type" value="Genomic_DNA"/>
</dbReference>
<keyword evidence="2" id="KW-1185">Reference proteome</keyword>
<dbReference type="InParanoid" id="C5LDN5"/>
<evidence type="ECO:0000313" key="2">
    <source>
        <dbReference type="Proteomes" id="UP000007800"/>
    </source>
</evidence>
<dbReference type="GeneID" id="9050586"/>
<sequence length="62" mass="7089">MDLRTRLAADYSNVKLMDPDRDTYPKAAVLQVLGMLSDEQSYMEDKRTVLRGVFITVVCGEY</sequence>
<name>C5LDN5_PERM5</name>
<accession>C5LDN5</accession>
<gene>
    <name evidence="1" type="ORF">Pmar_PMAR026483</name>
</gene>
<dbReference type="AlphaFoldDB" id="C5LDN5"/>
<evidence type="ECO:0000313" key="1">
    <source>
        <dbReference type="EMBL" id="EER05049.1"/>
    </source>
</evidence>
<dbReference type="Proteomes" id="UP000007800">
    <property type="component" value="Unassembled WGS sequence"/>
</dbReference>